<dbReference type="EMBL" id="BDGG01000003">
    <property type="protein sequence ID" value="GAU94783.1"/>
    <property type="molecule type" value="Genomic_DNA"/>
</dbReference>
<feature type="transmembrane region" description="Helical" evidence="1">
    <location>
        <begin position="140"/>
        <end position="160"/>
    </location>
</feature>
<gene>
    <name evidence="3" type="primary">RvY_06500-1</name>
    <name evidence="3" type="synonym">RvY_06500.1</name>
    <name evidence="3" type="ORF">RvY_06500</name>
</gene>
<keyword evidence="4" id="KW-1185">Reference proteome</keyword>
<keyword evidence="1" id="KW-1133">Transmembrane helix</keyword>
<dbReference type="Proteomes" id="UP000186922">
    <property type="component" value="Unassembled WGS sequence"/>
</dbReference>
<keyword evidence="1" id="KW-0472">Membrane</keyword>
<proteinExistence type="predicted"/>
<feature type="chain" id="PRO_5008898140" description="Protein quiver" evidence="2">
    <location>
        <begin position="28"/>
        <end position="165"/>
    </location>
</feature>
<keyword evidence="1" id="KW-0812">Transmembrane</keyword>
<accession>A0A1D1V7H7</accession>
<dbReference type="AlphaFoldDB" id="A0A1D1V7H7"/>
<evidence type="ECO:0000313" key="3">
    <source>
        <dbReference type="EMBL" id="GAU94783.1"/>
    </source>
</evidence>
<feature type="signal peptide" evidence="2">
    <location>
        <begin position="1"/>
        <end position="27"/>
    </location>
</feature>
<evidence type="ECO:0000256" key="1">
    <source>
        <dbReference type="SAM" id="Phobius"/>
    </source>
</evidence>
<comment type="caution">
    <text evidence="3">The sequence shown here is derived from an EMBL/GenBank/DDBJ whole genome shotgun (WGS) entry which is preliminary data.</text>
</comment>
<evidence type="ECO:0000256" key="2">
    <source>
        <dbReference type="SAM" id="SignalP"/>
    </source>
</evidence>
<keyword evidence="2" id="KW-0732">Signal</keyword>
<evidence type="ECO:0000313" key="4">
    <source>
        <dbReference type="Proteomes" id="UP000186922"/>
    </source>
</evidence>
<protein>
    <recommendedName>
        <fullName evidence="5">Protein quiver</fullName>
    </recommendedName>
</protein>
<evidence type="ECO:0008006" key="5">
    <source>
        <dbReference type="Google" id="ProtNLM"/>
    </source>
</evidence>
<organism evidence="3 4">
    <name type="scientific">Ramazzottius varieornatus</name>
    <name type="common">Water bear</name>
    <name type="synonym">Tardigrade</name>
    <dbReference type="NCBI Taxonomy" id="947166"/>
    <lineage>
        <taxon>Eukaryota</taxon>
        <taxon>Metazoa</taxon>
        <taxon>Ecdysozoa</taxon>
        <taxon>Tardigrada</taxon>
        <taxon>Eutardigrada</taxon>
        <taxon>Parachela</taxon>
        <taxon>Hypsibioidea</taxon>
        <taxon>Ramazzottiidae</taxon>
        <taxon>Ramazzottius</taxon>
    </lineage>
</organism>
<sequence length="165" mass="17858">MSNVTKLSLVLVGLVTISIPFLPTGSALRCYVCDGRGCENAAGYSTVSCGRGYGPEERVRCLKFVGTNYRYVPSLGVYNIITGTQRSCATRGFMTAYFGSYSTSGYMAAWNQNISVDNNYNIWRGEMHYCSGNGCNGSSVVSISILVFGVASFLSVLTAWPTVKR</sequence>
<reference evidence="3 4" key="1">
    <citation type="journal article" date="2016" name="Nat. Commun.">
        <title>Extremotolerant tardigrade genome and improved radiotolerance of human cultured cells by tardigrade-unique protein.</title>
        <authorList>
            <person name="Hashimoto T."/>
            <person name="Horikawa D.D."/>
            <person name="Saito Y."/>
            <person name="Kuwahara H."/>
            <person name="Kozuka-Hata H."/>
            <person name="Shin-I T."/>
            <person name="Minakuchi Y."/>
            <person name="Ohishi K."/>
            <person name="Motoyama A."/>
            <person name="Aizu T."/>
            <person name="Enomoto A."/>
            <person name="Kondo K."/>
            <person name="Tanaka S."/>
            <person name="Hara Y."/>
            <person name="Koshikawa S."/>
            <person name="Sagara H."/>
            <person name="Miura T."/>
            <person name="Yokobori S."/>
            <person name="Miyagawa K."/>
            <person name="Suzuki Y."/>
            <person name="Kubo T."/>
            <person name="Oyama M."/>
            <person name="Kohara Y."/>
            <person name="Fujiyama A."/>
            <person name="Arakawa K."/>
            <person name="Katayama T."/>
            <person name="Toyoda A."/>
            <person name="Kunieda T."/>
        </authorList>
    </citation>
    <scope>NUCLEOTIDE SEQUENCE [LARGE SCALE GENOMIC DNA]</scope>
    <source>
        <strain evidence="3 4">YOKOZUNA-1</strain>
    </source>
</reference>
<name>A0A1D1V7H7_RAMVA</name>